<dbReference type="InterPro" id="IPR036515">
    <property type="entry name" value="Transposase_17_sf"/>
</dbReference>
<evidence type="ECO:0000313" key="2">
    <source>
        <dbReference type="EMBL" id="MBP3957653.1"/>
    </source>
</evidence>
<evidence type="ECO:0000313" key="3">
    <source>
        <dbReference type="Proteomes" id="UP000676565"/>
    </source>
</evidence>
<name>A0ABS5BVE2_9BACT</name>
<reference evidence="2 3" key="1">
    <citation type="submission" date="2021-04" db="EMBL/GenBank/DDBJ databases">
        <authorList>
            <person name="Ivanova A."/>
        </authorList>
    </citation>
    <scope>NUCLEOTIDE SEQUENCE [LARGE SCALE GENOMIC DNA]</scope>
    <source>
        <strain evidence="2 3">G18</strain>
    </source>
</reference>
<gene>
    <name evidence="2" type="ORF">J8F10_20580</name>
</gene>
<dbReference type="RefSeq" id="WP_210656920.1">
    <property type="nucleotide sequence ID" value="NZ_JAGKQQ010000001.1"/>
</dbReference>
<dbReference type="InterPro" id="IPR002686">
    <property type="entry name" value="Transposase_17"/>
</dbReference>
<dbReference type="Gene3D" id="3.30.70.1290">
    <property type="entry name" value="Transposase IS200-like"/>
    <property type="match status" value="1"/>
</dbReference>
<dbReference type="PANTHER" id="PTHR36966:SF1">
    <property type="entry name" value="REP-ASSOCIATED TYROSINE TRANSPOSASE"/>
    <property type="match status" value="1"/>
</dbReference>
<evidence type="ECO:0000259" key="1">
    <source>
        <dbReference type="SMART" id="SM01321"/>
    </source>
</evidence>
<accession>A0ABS5BVE2</accession>
<protein>
    <submittedName>
        <fullName evidence="2">Transposase</fullName>
    </submittedName>
</protein>
<keyword evidence="3" id="KW-1185">Reference proteome</keyword>
<comment type="caution">
    <text evidence="2">The sequence shown here is derived from an EMBL/GenBank/DDBJ whole genome shotgun (WGS) entry which is preliminary data.</text>
</comment>
<dbReference type="PANTHER" id="PTHR36966">
    <property type="entry name" value="REP-ASSOCIATED TYROSINE TRANSPOSASE"/>
    <property type="match status" value="1"/>
</dbReference>
<dbReference type="Proteomes" id="UP000676565">
    <property type="component" value="Unassembled WGS sequence"/>
</dbReference>
<organism evidence="2 3">
    <name type="scientific">Gemmata palustris</name>
    <dbReference type="NCBI Taxonomy" id="2822762"/>
    <lineage>
        <taxon>Bacteria</taxon>
        <taxon>Pseudomonadati</taxon>
        <taxon>Planctomycetota</taxon>
        <taxon>Planctomycetia</taxon>
        <taxon>Gemmatales</taxon>
        <taxon>Gemmataceae</taxon>
        <taxon>Gemmata</taxon>
    </lineage>
</organism>
<sequence>MPDYRRWYAPGGTYFFTLVTHRRQPLLTTEFARDCLRKAMIDEFAMRPVTIVAVVLLPDHLHTIWTLPVGDADYSLRWQRIKKRFTRSYLAGGGTEAPTSSSRSARRGRGVWQRRFWEHMVRDEDDLKRCADYIHWNPVKHGITKSPGTYPYSSFARWVETGDYPPEWDRNGSALDVPGAEWEE</sequence>
<feature type="domain" description="Transposase IS200-like" evidence="1">
    <location>
        <begin position="9"/>
        <end position="137"/>
    </location>
</feature>
<dbReference type="SUPFAM" id="SSF143422">
    <property type="entry name" value="Transposase IS200-like"/>
    <property type="match status" value="1"/>
</dbReference>
<dbReference type="NCBIfam" id="NF047646">
    <property type="entry name" value="REP_Tyr_transpos"/>
    <property type="match status" value="1"/>
</dbReference>
<dbReference type="InterPro" id="IPR052715">
    <property type="entry name" value="RAYT_transposase"/>
</dbReference>
<dbReference type="SMART" id="SM01321">
    <property type="entry name" value="Y1_Tnp"/>
    <property type="match status" value="1"/>
</dbReference>
<dbReference type="EMBL" id="JAGKQQ010000001">
    <property type="protein sequence ID" value="MBP3957653.1"/>
    <property type="molecule type" value="Genomic_DNA"/>
</dbReference>
<proteinExistence type="predicted"/>